<proteinExistence type="predicted"/>
<sequence>MWQHGVLGIFVVRGQEMTRLSWGLGVRLWVTALLCVIAAPTLQAAEIKNLYQARVMVPDQGRESRAQAFSQALAQVVIKVTGQIDAPAREGVRIAMQKPDVLVSRYDYRKINAGDSDQANRQPGFMLDVSFNRVAVNKLLHDNRLPLWGDNRPETLIWVASEEHGGRQMLGAESPSTVVTALQNASDQWGVPLLYPLLDVEDSLSLSMAELWGLFPAPVVQASGRYGVDPVLAMRVYSSGPGKVSGRVMFTFRGQVFNEDINDVTMDMFTSRALSLVASRLAAFYAILSDGSSEYPLRLQVNAVNDVHDYAGLLRYLENLTAVRTVMPVRVKGDTLTLDLVIDGSPEQVDAEISLDRNLARAYPAWPATPQEPSMVEPIRRPDLYYVWQK</sequence>
<gene>
    <name evidence="1" type="ORF">GCM10023116_13720</name>
</gene>
<dbReference type="Proteomes" id="UP001500604">
    <property type="component" value="Unassembled WGS sequence"/>
</dbReference>
<name>A0ABP8UYS7_9GAMM</name>
<dbReference type="EMBL" id="BAABFL010000121">
    <property type="protein sequence ID" value="GAA4649098.1"/>
    <property type="molecule type" value="Genomic_DNA"/>
</dbReference>
<dbReference type="InterPro" id="IPR018642">
    <property type="entry name" value="DUF2066"/>
</dbReference>
<protein>
    <recommendedName>
        <fullName evidence="3">DUF2066 domain-containing protein</fullName>
    </recommendedName>
</protein>
<accession>A0ABP8UYS7</accession>
<evidence type="ECO:0000313" key="2">
    <source>
        <dbReference type="Proteomes" id="UP001500604"/>
    </source>
</evidence>
<keyword evidence="2" id="KW-1185">Reference proteome</keyword>
<dbReference type="Pfam" id="PF09839">
    <property type="entry name" value="DUF2066"/>
    <property type="match status" value="1"/>
</dbReference>
<comment type="caution">
    <text evidence="1">The sequence shown here is derived from an EMBL/GenBank/DDBJ whole genome shotgun (WGS) entry which is preliminary data.</text>
</comment>
<reference evidence="2" key="1">
    <citation type="journal article" date="2019" name="Int. J. Syst. Evol. Microbiol.">
        <title>The Global Catalogue of Microorganisms (GCM) 10K type strain sequencing project: providing services to taxonomists for standard genome sequencing and annotation.</title>
        <authorList>
            <consortium name="The Broad Institute Genomics Platform"/>
            <consortium name="The Broad Institute Genome Sequencing Center for Infectious Disease"/>
            <person name="Wu L."/>
            <person name="Ma J."/>
        </authorList>
    </citation>
    <scope>NUCLEOTIDE SEQUENCE [LARGE SCALE GENOMIC DNA]</scope>
    <source>
        <strain evidence="2">JCM 17805</strain>
    </source>
</reference>
<organism evidence="1 2">
    <name type="scientific">Kistimonas scapharcae</name>
    <dbReference type="NCBI Taxonomy" id="1036133"/>
    <lineage>
        <taxon>Bacteria</taxon>
        <taxon>Pseudomonadati</taxon>
        <taxon>Pseudomonadota</taxon>
        <taxon>Gammaproteobacteria</taxon>
        <taxon>Oceanospirillales</taxon>
        <taxon>Endozoicomonadaceae</taxon>
        <taxon>Kistimonas</taxon>
    </lineage>
</organism>
<evidence type="ECO:0000313" key="1">
    <source>
        <dbReference type="EMBL" id="GAA4649098.1"/>
    </source>
</evidence>
<evidence type="ECO:0008006" key="3">
    <source>
        <dbReference type="Google" id="ProtNLM"/>
    </source>
</evidence>